<dbReference type="Proteomes" id="UP000025227">
    <property type="component" value="Unplaced"/>
</dbReference>
<protein>
    <submittedName>
        <fullName evidence="2">Integrase</fullName>
    </submittedName>
</protein>
<name>A0A7I4Z2Z5_HAECO</name>
<evidence type="ECO:0000313" key="1">
    <source>
        <dbReference type="Proteomes" id="UP000025227"/>
    </source>
</evidence>
<sequence length="79" mass="9302">MLYYFEKAWKMEEPSRHLNELSGDKTIETLMNHQDNLLSKNCLAIKTYWEMDDLMAYLEPWIAFKNRNARASGIGLSSK</sequence>
<dbReference type="WBParaSite" id="HCON_00181360-00001">
    <property type="protein sequence ID" value="HCON_00181360-00001"/>
    <property type="gene ID" value="HCON_00181360"/>
</dbReference>
<reference evidence="2" key="1">
    <citation type="submission" date="2020-12" db="UniProtKB">
        <authorList>
            <consortium name="WormBaseParasite"/>
        </authorList>
    </citation>
    <scope>IDENTIFICATION</scope>
    <source>
        <strain evidence="2">MHco3</strain>
    </source>
</reference>
<dbReference type="AlphaFoldDB" id="A0A7I4Z2Z5"/>
<evidence type="ECO:0000313" key="2">
    <source>
        <dbReference type="WBParaSite" id="HCON_00181360-00001"/>
    </source>
</evidence>
<accession>A0A7I4Z2Z5</accession>
<keyword evidence="1" id="KW-1185">Reference proteome</keyword>
<proteinExistence type="predicted"/>
<organism evidence="1 2">
    <name type="scientific">Haemonchus contortus</name>
    <name type="common">Barber pole worm</name>
    <dbReference type="NCBI Taxonomy" id="6289"/>
    <lineage>
        <taxon>Eukaryota</taxon>
        <taxon>Metazoa</taxon>
        <taxon>Ecdysozoa</taxon>
        <taxon>Nematoda</taxon>
        <taxon>Chromadorea</taxon>
        <taxon>Rhabditida</taxon>
        <taxon>Rhabditina</taxon>
        <taxon>Rhabditomorpha</taxon>
        <taxon>Strongyloidea</taxon>
        <taxon>Trichostrongylidae</taxon>
        <taxon>Haemonchus</taxon>
    </lineage>
</organism>